<keyword evidence="1" id="KW-0472">Membrane</keyword>
<reference evidence="2" key="2">
    <citation type="journal article" date="2015" name="Fish Shellfish Immunol.">
        <title>Early steps in the European eel (Anguilla anguilla)-Vibrio vulnificus interaction in the gills: Role of the RtxA13 toxin.</title>
        <authorList>
            <person name="Callol A."/>
            <person name="Pajuelo D."/>
            <person name="Ebbesson L."/>
            <person name="Teles M."/>
            <person name="MacKenzie S."/>
            <person name="Amaro C."/>
        </authorList>
    </citation>
    <scope>NUCLEOTIDE SEQUENCE</scope>
</reference>
<organism evidence="2">
    <name type="scientific">Anguilla anguilla</name>
    <name type="common">European freshwater eel</name>
    <name type="synonym">Muraena anguilla</name>
    <dbReference type="NCBI Taxonomy" id="7936"/>
    <lineage>
        <taxon>Eukaryota</taxon>
        <taxon>Metazoa</taxon>
        <taxon>Chordata</taxon>
        <taxon>Craniata</taxon>
        <taxon>Vertebrata</taxon>
        <taxon>Euteleostomi</taxon>
        <taxon>Actinopterygii</taxon>
        <taxon>Neopterygii</taxon>
        <taxon>Teleostei</taxon>
        <taxon>Anguilliformes</taxon>
        <taxon>Anguillidae</taxon>
        <taxon>Anguilla</taxon>
    </lineage>
</organism>
<sequence>MFCKFFSYVLSCLFLPDLLPSILILMWRRLVLGISTLMK</sequence>
<dbReference type="EMBL" id="GBXM01060209">
    <property type="protein sequence ID" value="JAH48368.1"/>
    <property type="molecule type" value="Transcribed_RNA"/>
</dbReference>
<name>A0A0E9T6P3_ANGAN</name>
<feature type="transmembrane region" description="Helical" evidence="1">
    <location>
        <begin position="6"/>
        <end position="27"/>
    </location>
</feature>
<keyword evidence="1" id="KW-0812">Transmembrane</keyword>
<evidence type="ECO:0000313" key="2">
    <source>
        <dbReference type="EMBL" id="JAH48368.1"/>
    </source>
</evidence>
<reference evidence="2" key="1">
    <citation type="submission" date="2014-11" db="EMBL/GenBank/DDBJ databases">
        <authorList>
            <person name="Amaro Gonzalez C."/>
        </authorList>
    </citation>
    <scope>NUCLEOTIDE SEQUENCE</scope>
</reference>
<keyword evidence="1" id="KW-1133">Transmembrane helix</keyword>
<proteinExistence type="predicted"/>
<dbReference type="AlphaFoldDB" id="A0A0E9T6P3"/>
<evidence type="ECO:0000256" key="1">
    <source>
        <dbReference type="SAM" id="Phobius"/>
    </source>
</evidence>
<accession>A0A0E9T6P3</accession>
<protein>
    <submittedName>
        <fullName evidence="2">Uncharacterized protein</fullName>
    </submittedName>
</protein>